<keyword evidence="1 5" id="KW-0489">Methyltransferase</keyword>
<accession>A0A6L8WB40</accession>
<dbReference type="InterPro" id="IPR041698">
    <property type="entry name" value="Methyltransf_25"/>
</dbReference>
<evidence type="ECO:0000313" key="6">
    <source>
        <dbReference type="Proteomes" id="UP000476030"/>
    </source>
</evidence>
<dbReference type="Pfam" id="PF13649">
    <property type="entry name" value="Methyltransf_25"/>
    <property type="match status" value="1"/>
</dbReference>
<protein>
    <submittedName>
        <fullName evidence="5">Methyltransferase domain-containing protein</fullName>
    </submittedName>
</protein>
<dbReference type="InterPro" id="IPR020598">
    <property type="entry name" value="rRNA_Ade_methylase_Trfase_N"/>
</dbReference>
<gene>
    <name evidence="5" type="ORF">GQE98_16525</name>
</gene>
<dbReference type="GO" id="GO:0000179">
    <property type="term" value="F:rRNA (adenine-N6,N6-)-dimethyltransferase activity"/>
    <property type="evidence" value="ECO:0007669"/>
    <property type="project" value="InterPro"/>
</dbReference>
<organism evidence="5 6">
    <name type="scientific">Sneathiella litorea</name>
    <dbReference type="NCBI Taxonomy" id="2606216"/>
    <lineage>
        <taxon>Bacteria</taxon>
        <taxon>Pseudomonadati</taxon>
        <taxon>Pseudomonadota</taxon>
        <taxon>Alphaproteobacteria</taxon>
        <taxon>Sneathiellales</taxon>
        <taxon>Sneathiellaceae</taxon>
        <taxon>Sneathiella</taxon>
    </lineage>
</organism>
<evidence type="ECO:0000256" key="3">
    <source>
        <dbReference type="ARBA" id="ARBA00022691"/>
    </source>
</evidence>
<dbReference type="AlphaFoldDB" id="A0A6L8WB40"/>
<evidence type="ECO:0000256" key="1">
    <source>
        <dbReference type="ARBA" id="ARBA00022603"/>
    </source>
</evidence>
<proteinExistence type="predicted"/>
<dbReference type="SMART" id="SM00650">
    <property type="entry name" value="rADc"/>
    <property type="match status" value="1"/>
</dbReference>
<dbReference type="EMBL" id="WTUW01000009">
    <property type="protein sequence ID" value="MZR32245.1"/>
    <property type="molecule type" value="Genomic_DNA"/>
</dbReference>
<dbReference type="RefSeq" id="WP_161316812.1">
    <property type="nucleotide sequence ID" value="NZ_WTUW01000009.1"/>
</dbReference>
<evidence type="ECO:0000259" key="4">
    <source>
        <dbReference type="SMART" id="SM00650"/>
    </source>
</evidence>
<keyword evidence="3" id="KW-0949">S-adenosyl-L-methionine</keyword>
<evidence type="ECO:0000313" key="5">
    <source>
        <dbReference type="EMBL" id="MZR32245.1"/>
    </source>
</evidence>
<keyword evidence="6" id="KW-1185">Reference proteome</keyword>
<evidence type="ECO:0000256" key="2">
    <source>
        <dbReference type="ARBA" id="ARBA00022679"/>
    </source>
</evidence>
<sequence length="192" mass="20850">MYQSFILALLRNPRQMGAVFPSGQSLARAMATAANPSGKRILEIGPGTGAITEALLAEGASREQLCLLERDDKLAAYLTGKFPDIRVVNGDARAIATSIQPNADATFDIVISSLPLLNLKAVDKITILEQIFAMLGHQGLLIQYTYSAKAPISPLLANRFGVKGERAAIIFRNLPPASVWKYSYPRNDDLQH</sequence>
<dbReference type="SUPFAM" id="SSF53335">
    <property type="entry name" value="S-adenosyl-L-methionine-dependent methyltransferases"/>
    <property type="match status" value="1"/>
</dbReference>
<dbReference type="Proteomes" id="UP000476030">
    <property type="component" value="Unassembled WGS sequence"/>
</dbReference>
<dbReference type="Gene3D" id="3.40.50.150">
    <property type="entry name" value="Vaccinia Virus protein VP39"/>
    <property type="match status" value="1"/>
</dbReference>
<name>A0A6L8WB40_9PROT</name>
<comment type="caution">
    <text evidence="5">The sequence shown here is derived from an EMBL/GenBank/DDBJ whole genome shotgun (WGS) entry which is preliminary data.</text>
</comment>
<feature type="domain" description="Ribosomal RNA adenine methylase transferase N-terminal" evidence="4">
    <location>
        <begin position="26"/>
        <end position="175"/>
    </location>
</feature>
<dbReference type="CDD" id="cd02440">
    <property type="entry name" value="AdoMet_MTases"/>
    <property type="match status" value="1"/>
</dbReference>
<dbReference type="GO" id="GO:0003723">
    <property type="term" value="F:RNA binding"/>
    <property type="evidence" value="ECO:0007669"/>
    <property type="project" value="UniProtKB-KW"/>
</dbReference>
<reference evidence="5 6" key="1">
    <citation type="submission" date="2019-12" db="EMBL/GenBank/DDBJ databases">
        <title>Snethiella sp. nov. sp. isolated from sea sand.</title>
        <authorList>
            <person name="Kim J."/>
            <person name="Jeong S.E."/>
            <person name="Jung H.S."/>
            <person name="Jeon C.O."/>
        </authorList>
    </citation>
    <scope>NUCLEOTIDE SEQUENCE [LARGE SCALE GENOMIC DNA]</scope>
    <source>
        <strain evidence="5 6">DP05</strain>
    </source>
</reference>
<keyword evidence="2 5" id="KW-0808">Transferase</keyword>
<dbReference type="InterPro" id="IPR029063">
    <property type="entry name" value="SAM-dependent_MTases_sf"/>
</dbReference>
<dbReference type="InterPro" id="IPR020596">
    <property type="entry name" value="rRNA_Ade_Mease_Trfase_CS"/>
</dbReference>
<dbReference type="PROSITE" id="PS01131">
    <property type="entry name" value="RRNA_A_DIMETH"/>
    <property type="match status" value="1"/>
</dbReference>